<keyword evidence="4 6" id="KW-1133">Transmembrane helix</keyword>
<evidence type="ECO:0000256" key="1">
    <source>
        <dbReference type="ARBA" id="ARBA00004651"/>
    </source>
</evidence>
<proteinExistence type="predicted"/>
<evidence type="ECO:0000256" key="6">
    <source>
        <dbReference type="SAM" id="Phobius"/>
    </source>
</evidence>
<keyword evidence="3 6" id="KW-0812">Transmembrane</keyword>
<dbReference type="EMBL" id="CP095043">
    <property type="protein sequence ID" value="UOQ59531.1"/>
    <property type="molecule type" value="Genomic_DNA"/>
</dbReference>
<feature type="transmembrane region" description="Helical" evidence="6">
    <location>
        <begin position="59"/>
        <end position="78"/>
    </location>
</feature>
<dbReference type="CDD" id="cd06579">
    <property type="entry name" value="TM_PBP1_transp_AraH_like"/>
    <property type="match status" value="1"/>
</dbReference>
<evidence type="ECO:0000256" key="2">
    <source>
        <dbReference type="ARBA" id="ARBA00022475"/>
    </source>
</evidence>
<keyword evidence="8" id="KW-1185">Reference proteome</keyword>
<dbReference type="PANTHER" id="PTHR32196">
    <property type="entry name" value="ABC TRANSPORTER PERMEASE PROTEIN YPHD-RELATED-RELATED"/>
    <property type="match status" value="1"/>
</dbReference>
<keyword evidence="5 6" id="KW-0472">Membrane</keyword>
<evidence type="ECO:0000256" key="3">
    <source>
        <dbReference type="ARBA" id="ARBA00022692"/>
    </source>
</evidence>
<feature type="transmembrane region" description="Helical" evidence="6">
    <location>
        <begin position="281"/>
        <end position="303"/>
    </location>
</feature>
<gene>
    <name evidence="7" type="ORF">MUN76_10760</name>
</gene>
<feature type="transmembrane region" description="Helical" evidence="6">
    <location>
        <begin position="175"/>
        <end position="196"/>
    </location>
</feature>
<feature type="transmembrane region" description="Helical" evidence="6">
    <location>
        <begin position="258"/>
        <end position="274"/>
    </location>
</feature>
<comment type="subcellular location">
    <subcellularLocation>
        <location evidence="1">Cell membrane</location>
        <topology evidence="1">Multi-pass membrane protein</topology>
    </subcellularLocation>
</comment>
<dbReference type="Proteomes" id="UP000831775">
    <property type="component" value="Chromosome"/>
</dbReference>
<evidence type="ECO:0000256" key="5">
    <source>
        <dbReference type="ARBA" id="ARBA00023136"/>
    </source>
</evidence>
<feature type="transmembrane region" description="Helical" evidence="6">
    <location>
        <begin position="136"/>
        <end position="155"/>
    </location>
</feature>
<feature type="transmembrane region" description="Helical" evidence="6">
    <location>
        <begin position="30"/>
        <end position="47"/>
    </location>
</feature>
<dbReference type="InterPro" id="IPR001851">
    <property type="entry name" value="ABC_transp_permease"/>
</dbReference>
<feature type="transmembrane region" description="Helical" evidence="6">
    <location>
        <begin position="309"/>
        <end position="330"/>
    </location>
</feature>
<dbReference type="Pfam" id="PF02653">
    <property type="entry name" value="BPD_transp_2"/>
    <property type="match status" value="1"/>
</dbReference>
<evidence type="ECO:0000313" key="7">
    <source>
        <dbReference type="EMBL" id="UOQ59531.1"/>
    </source>
</evidence>
<evidence type="ECO:0000256" key="4">
    <source>
        <dbReference type="ARBA" id="ARBA00022989"/>
    </source>
</evidence>
<protein>
    <submittedName>
        <fullName evidence="7">ABC transporter permease</fullName>
    </submittedName>
</protein>
<accession>A0ABY4FTB5</accession>
<evidence type="ECO:0000313" key="8">
    <source>
        <dbReference type="Proteomes" id="UP000831775"/>
    </source>
</evidence>
<feature type="transmembrane region" description="Helical" evidence="6">
    <location>
        <begin position="227"/>
        <end position="246"/>
    </location>
</feature>
<reference evidence="7 8" key="1">
    <citation type="submission" date="2022-04" db="EMBL/GenBank/DDBJ databases">
        <title>Leucobacter sp. isolated from rhizosphere of onion.</title>
        <authorList>
            <person name="Won M."/>
            <person name="Lee C.-M."/>
            <person name="Woen H.-Y."/>
            <person name="Kwon S.-W."/>
        </authorList>
    </citation>
    <scope>NUCLEOTIDE SEQUENCE [LARGE SCALE GENOMIC DNA]</scope>
    <source>
        <strain evidence="7 8">H25R-14</strain>
    </source>
</reference>
<keyword evidence="2" id="KW-1003">Cell membrane</keyword>
<dbReference type="RefSeq" id="WP_244684584.1">
    <property type="nucleotide sequence ID" value="NZ_CP095043.1"/>
</dbReference>
<organism evidence="7 8">
    <name type="scientific">Leucobacter rhizosphaerae</name>
    <dbReference type="NCBI Taxonomy" id="2932245"/>
    <lineage>
        <taxon>Bacteria</taxon>
        <taxon>Bacillati</taxon>
        <taxon>Actinomycetota</taxon>
        <taxon>Actinomycetes</taxon>
        <taxon>Micrococcales</taxon>
        <taxon>Microbacteriaceae</taxon>
        <taxon>Leucobacter</taxon>
    </lineage>
</organism>
<name>A0ABY4FTB5_9MICO</name>
<feature type="transmembrane region" description="Helical" evidence="6">
    <location>
        <begin position="109"/>
        <end position="129"/>
    </location>
</feature>
<sequence length="338" mass="35279">MTQTTTVRLENTISAGPIALGIQRIRREGALAPILAFVAFFAIYIAVNPGLLSRFQLQSAANLVVPLAIVALAQLIIVITGGIDISIGAMMSLCNVVFATQYAQLSPPVAILLALATGALCGLFNGVLVSYLRLPAIAVTLASSFIFAALARQILDRPGGTLGEAVYFATSGELFPFFPIALMWLIIAAVLVWLYLQRTPLGRQVYGVGSNRQAVQAAGLNSRLTTLIAFTVAGTLVGYASILLAGSTMTGDPRSGDSYLLTSIAAVALSGALFSGGRGSVLGTVLAAITLGMVGNLLFFAGINSYWQYVINALIILAVVAIPVIANRSFTALRGARK</sequence>